<organism evidence="1">
    <name type="scientific">marine sediment metagenome</name>
    <dbReference type="NCBI Taxonomy" id="412755"/>
    <lineage>
        <taxon>unclassified sequences</taxon>
        <taxon>metagenomes</taxon>
        <taxon>ecological metagenomes</taxon>
    </lineage>
</organism>
<dbReference type="EMBL" id="LAZR01030922">
    <property type="protein sequence ID" value="KKL55206.1"/>
    <property type="molecule type" value="Genomic_DNA"/>
</dbReference>
<reference evidence="1" key="1">
    <citation type="journal article" date="2015" name="Nature">
        <title>Complex archaea that bridge the gap between prokaryotes and eukaryotes.</title>
        <authorList>
            <person name="Spang A."/>
            <person name="Saw J.H."/>
            <person name="Jorgensen S.L."/>
            <person name="Zaremba-Niedzwiedzka K."/>
            <person name="Martijn J."/>
            <person name="Lind A.E."/>
            <person name="van Eijk R."/>
            <person name="Schleper C."/>
            <person name="Guy L."/>
            <person name="Ettema T.J."/>
        </authorList>
    </citation>
    <scope>NUCLEOTIDE SEQUENCE</scope>
</reference>
<feature type="non-terminal residue" evidence="1">
    <location>
        <position position="100"/>
    </location>
</feature>
<name>A0A0F9DN25_9ZZZZ</name>
<gene>
    <name evidence="1" type="ORF">LCGC14_2257710</name>
</gene>
<evidence type="ECO:0000313" key="1">
    <source>
        <dbReference type="EMBL" id="KKL55206.1"/>
    </source>
</evidence>
<accession>A0A0F9DN25</accession>
<proteinExistence type="predicted"/>
<dbReference type="AlphaFoldDB" id="A0A0F9DN25"/>
<sequence>MGFPGTIQGKEGDQFGDQVDALFLVGTKMSLPDGRLYRYAESGGTVTANKLCEGEQHSGLHTQLVLGNIAVGDIETGLEDGSRAIAIDDLKDGYYMMESI</sequence>
<comment type="caution">
    <text evidence="1">The sequence shown here is derived from an EMBL/GenBank/DDBJ whole genome shotgun (WGS) entry which is preliminary data.</text>
</comment>
<protein>
    <submittedName>
        <fullName evidence="1">Uncharacterized protein</fullName>
    </submittedName>
</protein>